<keyword evidence="10" id="KW-1185">Reference proteome</keyword>
<evidence type="ECO:0000259" key="8">
    <source>
        <dbReference type="Pfam" id="PF13359"/>
    </source>
</evidence>
<organism evidence="9 10">
    <name type="scientific">Rhamnusium bicolor</name>
    <dbReference type="NCBI Taxonomy" id="1586634"/>
    <lineage>
        <taxon>Eukaryota</taxon>
        <taxon>Metazoa</taxon>
        <taxon>Ecdysozoa</taxon>
        <taxon>Arthropoda</taxon>
        <taxon>Hexapoda</taxon>
        <taxon>Insecta</taxon>
        <taxon>Pterygota</taxon>
        <taxon>Neoptera</taxon>
        <taxon>Endopterygota</taxon>
        <taxon>Coleoptera</taxon>
        <taxon>Polyphaga</taxon>
        <taxon>Cucujiformia</taxon>
        <taxon>Chrysomeloidea</taxon>
        <taxon>Cerambycidae</taxon>
        <taxon>Lepturinae</taxon>
        <taxon>Rhagiini</taxon>
        <taxon>Rhamnusium</taxon>
    </lineage>
</organism>
<evidence type="ECO:0000256" key="6">
    <source>
        <dbReference type="ARBA" id="ARBA00022801"/>
    </source>
</evidence>
<dbReference type="GO" id="GO:0046872">
    <property type="term" value="F:metal ion binding"/>
    <property type="evidence" value="ECO:0007669"/>
    <property type="project" value="UniProtKB-KW"/>
</dbReference>
<reference evidence="9" key="1">
    <citation type="journal article" date="2023" name="Insect Mol. Biol.">
        <title>Genome sequencing provides insights into the evolution of gene families encoding plant cell wall-degrading enzymes in longhorned beetles.</title>
        <authorList>
            <person name="Shin N.R."/>
            <person name="Okamura Y."/>
            <person name="Kirsch R."/>
            <person name="Pauchet Y."/>
        </authorList>
    </citation>
    <scope>NUCLEOTIDE SEQUENCE</scope>
    <source>
        <strain evidence="9">RBIC_L_NR</strain>
    </source>
</reference>
<evidence type="ECO:0000256" key="5">
    <source>
        <dbReference type="ARBA" id="ARBA00022723"/>
    </source>
</evidence>
<dbReference type="InterPro" id="IPR045249">
    <property type="entry name" value="HARBI1-like"/>
</dbReference>
<evidence type="ECO:0000256" key="2">
    <source>
        <dbReference type="ARBA" id="ARBA00004123"/>
    </source>
</evidence>
<dbReference type="Proteomes" id="UP001162156">
    <property type="component" value="Unassembled WGS sequence"/>
</dbReference>
<keyword evidence="5" id="KW-0479">Metal-binding</keyword>
<dbReference type="EMBL" id="JANEYF010003796">
    <property type="protein sequence ID" value="KAJ8934017.1"/>
    <property type="molecule type" value="Genomic_DNA"/>
</dbReference>
<protein>
    <recommendedName>
        <fullName evidence="8">DDE Tnp4 domain-containing protein</fullName>
    </recommendedName>
</protein>
<keyword evidence="4" id="KW-0540">Nuclease</keyword>
<comment type="subcellular location">
    <subcellularLocation>
        <location evidence="2">Nucleus</location>
    </subcellularLocation>
</comment>
<evidence type="ECO:0000256" key="3">
    <source>
        <dbReference type="ARBA" id="ARBA00006958"/>
    </source>
</evidence>
<evidence type="ECO:0000256" key="4">
    <source>
        <dbReference type="ARBA" id="ARBA00022722"/>
    </source>
</evidence>
<comment type="similarity">
    <text evidence="3">Belongs to the HARBI1 family.</text>
</comment>
<dbReference type="Pfam" id="PF13359">
    <property type="entry name" value="DDE_Tnp_4"/>
    <property type="match status" value="1"/>
</dbReference>
<evidence type="ECO:0000256" key="1">
    <source>
        <dbReference type="ARBA" id="ARBA00001968"/>
    </source>
</evidence>
<dbReference type="GO" id="GO:0005634">
    <property type="term" value="C:nucleus"/>
    <property type="evidence" value="ECO:0007669"/>
    <property type="project" value="UniProtKB-SubCell"/>
</dbReference>
<evidence type="ECO:0000313" key="9">
    <source>
        <dbReference type="EMBL" id="KAJ8934017.1"/>
    </source>
</evidence>
<gene>
    <name evidence="9" type="ORF">NQ314_013653</name>
</gene>
<evidence type="ECO:0000256" key="7">
    <source>
        <dbReference type="ARBA" id="ARBA00023242"/>
    </source>
</evidence>
<sequence length="294" mass="33151">MNFRSKALSPDNMLLMTLKYFATGSMLIVVGDFSGIDKSTASRAVYKMSRAIAGLKDIYVKLPETQEEISEVRLGFYRKARFPHCIGTLDCTHVKIQSPGGNAAETFRNQKGYFLFNIQCICDASLIIRNSVCRWPESTHDSIVWNMSKIRAKFENGEMADNLLVGESGYAIKSFLITLFLILRTPVEHLFNESQIRTRNPIESCFGVWKRRFPILAIGIRLRVEAVVVASAVLHNIACKNADAPSPPLDVIIENFIEEMNNIDFIPVAQPIGYIISINNSTRLRLVEYLAELH</sequence>
<dbReference type="InterPro" id="IPR027806">
    <property type="entry name" value="HARBI1_dom"/>
</dbReference>
<comment type="cofactor">
    <cofactor evidence="1">
        <name>a divalent metal cation</name>
        <dbReference type="ChEBI" id="CHEBI:60240"/>
    </cofactor>
</comment>
<proteinExistence type="inferred from homology"/>
<name>A0AAV8X7S1_9CUCU</name>
<dbReference type="PANTHER" id="PTHR22930">
    <property type="match status" value="1"/>
</dbReference>
<keyword evidence="7" id="KW-0539">Nucleus</keyword>
<dbReference type="AlphaFoldDB" id="A0AAV8X7S1"/>
<dbReference type="PANTHER" id="PTHR22930:SF289">
    <property type="entry name" value="DDE TNP4 DOMAIN-CONTAINING PROTEIN-RELATED"/>
    <property type="match status" value="1"/>
</dbReference>
<keyword evidence="6" id="KW-0378">Hydrolase</keyword>
<comment type="caution">
    <text evidence="9">The sequence shown here is derived from an EMBL/GenBank/DDBJ whole genome shotgun (WGS) entry which is preliminary data.</text>
</comment>
<feature type="domain" description="DDE Tnp4" evidence="8">
    <location>
        <begin position="89"/>
        <end position="236"/>
    </location>
</feature>
<dbReference type="GO" id="GO:0004518">
    <property type="term" value="F:nuclease activity"/>
    <property type="evidence" value="ECO:0007669"/>
    <property type="project" value="UniProtKB-KW"/>
</dbReference>
<accession>A0AAV8X7S1</accession>
<evidence type="ECO:0000313" key="10">
    <source>
        <dbReference type="Proteomes" id="UP001162156"/>
    </source>
</evidence>
<dbReference type="GO" id="GO:0016787">
    <property type="term" value="F:hydrolase activity"/>
    <property type="evidence" value="ECO:0007669"/>
    <property type="project" value="UniProtKB-KW"/>
</dbReference>